<evidence type="ECO:0000313" key="2">
    <source>
        <dbReference type="EMBL" id="EEQ34192.1"/>
    </source>
</evidence>
<proteinExistence type="predicted"/>
<keyword evidence="1" id="KW-1133">Transmembrane helix</keyword>
<dbReference type="OrthoDB" id="3166386at2759"/>
<dbReference type="eggNOG" id="ENOG502RKTI">
    <property type="taxonomic scope" value="Eukaryota"/>
</dbReference>
<name>C5FWA8_ARTOC</name>
<dbReference type="GeneID" id="9228079"/>
<keyword evidence="3" id="KW-1185">Reference proteome</keyword>
<organism evidence="2 3">
    <name type="scientific">Arthroderma otae (strain ATCC MYA-4605 / CBS 113480)</name>
    <name type="common">Microsporum canis</name>
    <dbReference type="NCBI Taxonomy" id="554155"/>
    <lineage>
        <taxon>Eukaryota</taxon>
        <taxon>Fungi</taxon>
        <taxon>Dikarya</taxon>
        <taxon>Ascomycota</taxon>
        <taxon>Pezizomycotina</taxon>
        <taxon>Eurotiomycetes</taxon>
        <taxon>Eurotiomycetidae</taxon>
        <taxon>Onygenales</taxon>
        <taxon>Arthrodermataceae</taxon>
        <taxon>Microsporum</taxon>
    </lineage>
</organism>
<dbReference type="RefSeq" id="XP_002845047.1">
    <property type="nucleotide sequence ID" value="XM_002845001.1"/>
</dbReference>
<sequence>MSNASPADIITYIGVPLAVIGVLPILYTCIRALLVLRSIRKVLAQNGHSNSAVTRGSMMSGIVEVELPRYTITPLDREDDEEYWKLNPDRSHLPGGSWSYFYWNCLVTGKKLYRIQYKDELLVPQAEIEFDELTGFLLDRGAVPDENGWNMLRTSGLWTPAGTVLLRPPPTRFGAVLRTSVPDDSDGVLSLKVHWQCDWDQRDKHCLPPFWMRIHQPKLFHDETSPGSDSILKGENENVDDKDGPLLSIGGSTANPIEDSQPDITTAPLLLAYIEEKRASLDSTDALSDSIRFRIESDTVEKIYFEQDHSLTGRTTEMGHMGDAINQWFVYTASSLGHNEKAATWSFALPQNILQAVRREAVPCGIMELLGIMQEDELPHWASPRPQLNDPLRFHNRFLEDMRAKEVEKTMPPAQAAAARRAREQAKLSAMRDDHADGVRIMREYEEKRGVEALTSPKLNNKDITDACLRWLVKNNYVPKTYKITDLAKAVLYLMVLDLNQAKAIAQVCDRWTIWHQSPGMNRSEIEFLRENKASFCYASSIIYIIQIAARSEAQVSTDMQECLKLWKKVRLG</sequence>
<dbReference type="OMA" id="TFNWKTN"/>
<keyword evidence="1" id="KW-0472">Membrane</keyword>
<dbReference type="HOGENOM" id="CLU_035045_0_0_1"/>
<dbReference type="STRING" id="554155.C5FWA8"/>
<dbReference type="EMBL" id="DS995706">
    <property type="protein sequence ID" value="EEQ34192.1"/>
    <property type="molecule type" value="Genomic_DNA"/>
</dbReference>
<evidence type="ECO:0000256" key="1">
    <source>
        <dbReference type="SAM" id="Phobius"/>
    </source>
</evidence>
<reference evidence="3" key="1">
    <citation type="journal article" date="2012" name="MBio">
        <title>Comparative genome analysis of Trichophyton rubrum and related dermatophytes reveals candidate genes involved in infection.</title>
        <authorList>
            <person name="Martinez D.A."/>
            <person name="Oliver B.G."/>
            <person name="Graeser Y."/>
            <person name="Goldberg J.M."/>
            <person name="Li W."/>
            <person name="Martinez-Rossi N.M."/>
            <person name="Monod M."/>
            <person name="Shelest E."/>
            <person name="Barton R.C."/>
            <person name="Birch E."/>
            <person name="Brakhage A.A."/>
            <person name="Chen Z."/>
            <person name="Gurr S.J."/>
            <person name="Heiman D."/>
            <person name="Heitman J."/>
            <person name="Kosti I."/>
            <person name="Rossi A."/>
            <person name="Saif S."/>
            <person name="Samalova M."/>
            <person name="Saunders C.W."/>
            <person name="Shea T."/>
            <person name="Summerbell R.C."/>
            <person name="Xu J."/>
            <person name="Young S."/>
            <person name="Zeng Q."/>
            <person name="Birren B.W."/>
            <person name="Cuomo C.A."/>
            <person name="White T.C."/>
        </authorList>
    </citation>
    <scope>NUCLEOTIDE SEQUENCE [LARGE SCALE GENOMIC DNA]</scope>
    <source>
        <strain evidence="3">ATCC MYA-4605 / CBS 113480</strain>
    </source>
</reference>
<feature type="transmembrane region" description="Helical" evidence="1">
    <location>
        <begin position="12"/>
        <end position="34"/>
    </location>
</feature>
<gene>
    <name evidence="2" type="ORF">MCYG_07011</name>
</gene>
<dbReference type="Proteomes" id="UP000002035">
    <property type="component" value="Unassembled WGS sequence"/>
</dbReference>
<keyword evidence="1" id="KW-0812">Transmembrane</keyword>
<accession>C5FWA8</accession>
<dbReference type="VEuPathDB" id="FungiDB:MCYG_07011"/>
<evidence type="ECO:0000313" key="3">
    <source>
        <dbReference type="Proteomes" id="UP000002035"/>
    </source>
</evidence>
<protein>
    <submittedName>
        <fullName evidence="2">Uncharacterized protein</fullName>
    </submittedName>
</protein>
<dbReference type="AlphaFoldDB" id="C5FWA8"/>